<accession>A0A285ECL3</accession>
<sequence>MLHPVGPLSSAVYWRRRLLVLALVVAVLGGGGWLVAAAVSGGSGSASAAAPRTGTAADPTDPPALEQVVPSLASVRTPTPPAPAPESPAPEQAEPAPADVPAAPTPGGPCGDDMIALEVRSPGSAAAGGQPTFDLVVTNVSAVPCVRTLDKELQEIVLFDGAGTRLWGSNDCFPEASDDTRTLAPGESVAFPLVWGGRTSEPGCAAERTVLGAGQYVLRGRLDTKASGDAPFAVV</sequence>
<evidence type="ECO:0000256" key="1">
    <source>
        <dbReference type="SAM" id="MobiDB-lite"/>
    </source>
</evidence>
<gene>
    <name evidence="2" type="ORF">SAMN06893097_105222</name>
</gene>
<feature type="region of interest" description="Disordered" evidence="1">
    <location>
        <begin position="44"/>
        <end position="115"/>
    </location>
</feature>
<organism evidence="2 3">
    <name type="scientific">Geodermatophilus sabuli</name>
    <dbReference type="NCBI Taxonomy" id="1564158"/>
    <lineage>
        <taxon>Bacteria</taxon>
        <taxon>Bacillati</taxon>
        <taxon>Actinomycetota</taxon>
        <taxon>Actinomycetes</taxon>
        <taxon>Geodermatophilales</taxon>
        <taxon>Geodermatophilaceae</taxon>
        <taxon>Geodermatophilus</taxon>
    </lineage>
</organism>
<evidence type="ECO:0008006" key="4">
    <source>
        <dbReference type="Google" id="ProtNLM"/>
    </source>
</evidence>
<dbReference type="EMBL" id="OBDO01000005">
    <property type="protein sequence ID" value="SNX96882.1"/>
    <property type="molecule type" value="Genomic_DNA"/>
</dbReference>
<dbReference type="AlphaFoldDB" id="A0A285ECL3"/>
<evidence type="ECO:0000313" key="3">
    <source>
        <dbReference type="Proteomes" id="UP000219514"/>
    </source>
</evidence>
<dbReference type="RefSeq" id="WP_097206861.1">
    <property type="nucleotide sequence ID" value="NZ_JACHXB010000001.1"/>
</dbReference>
<evidence type="ECO:0000313" key="2">
    <source>
        <dbReference type="EMBL" id="SNX96882.1"/>
    </source>
</evidence>
<name>A0A285ECL3_9ACTN</name>
<protein>
    <recommendedName>
        <fullName evidence="4">MucR family transcriptional regulator</fullName>
    </recommendedName>
</protein>
<reference evidence="2 3" key="1">
    <citation type="submission" date="2017-09" db="EMBL/GenBank/DDBJ databases">
        <authorList>
            <person name="Ehlers B."/>
            <person name="Leendertz F.H."/>
        </authorList>
    </citation>
    <scope>NUCLEOTIDE SEQUENCE [LARGE SCALE GENOMIC DNA]</scope>
    <source>
        <strain evidence="2 3">DSM 46844</strain>
    </source>
</reference>
<keyword evidence="3" id="KW-1185">Reference proteome</keyword>
<dbReference type="Proteomes" id="UP000219514">
    <property type="component" value="Unassembled WGS sequence"/>
</dbReference>
<feature type="compositionally biased region" description="Pro residues" evidence="1">
    <location>
        <begin position="78"/>
        <end position="88"/>
    </location>
</feature>
<feature type="compositionally biased region" description="Low complexity" evidence="1">
    <location>
        <begin position="89"/>
        <end position="102"/>
    </location>
</feature>
<dbReference type="OrthoDB" id="5189092at2"/>
<proteinExistence type="predicted"/>